<evidence type="ECO:0000313" key="2">
    <source>
        <dbReference type="Proteomes" id="UP000076863"/>
    </source>
</evidence>
<dbReference type="AlphaFoldDB" id="A0A162M0B2"/>
<sequence>MGRTFAIHKPAFKNSYTITGPGRDAATTEDVLFVKLRPALNKSPFLIIHDGPDANFPVVAVSYLPPFAKHFAIGRGHAAAADKPVPDMVWEELCMVHSSGKKHTWAMNAAGEGGGDGLRTNLVWTRTRSVTVDGMARPPLSTRNWKLTEVPAKGGRAGDEAKGSILAVFTSTAQMGKCGNLQINVDHGREFDLMVLITCLSLYSSGR</sequence>
<proteinExistence type="predicted"/>
<comment type="caution">
    <text evidence="1">The sequence shown here is derived from an EMBL/GenBank/DDBJ whole genome shotgun (WGS) entry which is preliminary data.</text>
</comment>
<name>A0A162M0B2_9HYPO</name>
<accession>A0A162M0B2</accession>
<keyword evidence="2" id="KW-1185">Reference proteome</keyword>
<dbReference type="EMBL" id="AZHA01000005">
    <property type="protein sequence ID" value="OAA48070.1"/>
    <property type="molecule type" value="Genomic_DNA"/>
</dbReference>
<organism evidence="1 2">
    <name type="scientific">Beauveria brongniartii RCEF 3172</name>
    <dbReference type="NCBI Taxonomy" id="1081107"/>
    <lineage>
        <taxon>Eukaryota</taxon>
        <taxon>Fungi</taxon>
        <taxon>Dikarya</taxon>
        <taxon>Ascomycota</taxon>
        <taxon>Pezizomycotina</taxon>
        <taxon>Sordariomycetes</taxon>
        <taxon>Hypocreomycetidae</taxon>
        <taxon>Hypocreales</taxon>
        <taxon>Cordycipitaceae</taxon>
        <taxon>Beauveria</taxon>
        <taxon>Beauveria brongniartii</taxon>
    </lineage>
</organism>
<protein>
    <submittedName>
        <fullName evidence="1">C6 zinc finger domain protein</fullName>
    </submittedName>
</protein>
<dbReference type="Proteomes" id="UP000076863">
    <property type="component" value="Unassembled WGS sequence"/>
</dbReference>
<reference evidence="1 2" key="1">
    <citation type="journal article" date="2016" name="Genome Biol. Evol.">
        <title>Divergent and convergent evolution of fungal pathogenicity.</title>
        <authorList>
            <person name="Shang Y."/>
            <person name="Xiao G."/>
            <person name="Zheng P."/>
            <person name="Cen K."/>
            <person name="Zhan S."/>
            <person name="Wang C."/>
        </authorList>
    </citation>
    <scope>NUCLEOTIDE SEQUENCE [LARGE SCALE GENOMIC DNA]</scope>
    <source>
        <strain evidence="1 2">RCEF 3172</strain>
    </source>
</reference>
<dbReference type="OrthoDB" id="3431997at2759"/>
<gene>
    <name evidence="1" type="ORF">BBO_02339</name>
</gene>
<evidence type="ECO:0000313" key="1">
    <source>
        <dbReference type="EMBL" id="OAA48070.1"/>
    </source>
</evidence>